<accession>A0AAV2HEV4</accession>
<organism evidence="1 2">
    <name type="scientific">Lymnaea stagnalis</name>
    <name type="common">Great pond snail</name>
    <name type="synonym">Helix stagnalis</name>
    <dbReference type="NCBI Taxonomy" id="6523"/>
    <lineage>
        <taxon>Eukaryota</taxon>
        <taxon>Metazoa</taxon>
        <taxon>Spiralia</taxon>
        <taxon>Lophotrochozoa</taxon>
        <taxon>Mollusca</taxon>
        <taxon>Gastropoda</taxon>
        <taxon>Heterobranchia</taxon>
        <taxon>Euthyneura</taxon>
        <taxon>Panpulmonata</taxon>
        <taxon>Hygrophila</taxon>
        <taxon>Lymnaeoidea</taxon>
        <taxon>Lymnaeidae</taxon>
        <taxon>Lymnaea</taxon>
    </lineage>
</organism>
<dbReference type="AlphaFoldDB" id="A0AAV2HEV4"/>
<dbReference type="Proteomes" id="UP001497497">
    <property type="component" value="Unassembled WGS sequence"/>
</dbReference>
<evidence type="ECO:0000313" key="1">
    <source>
        <dbReference type="EMBL" id="CAL1532401.1"/>
    </source>
</evidence>
<name>A0AAV2HEV4_LYMST</name>
<dbReference type="EMBL" id="CAXITT010000115">
    <property type="protein sequence ID" value="CAL1532401.1"/>
    <property type="molecule type" value="Genomic_DNA"/>
</dbReference>
<reference evidence="1 2" key="1">
    <citation type="submission" date="2024-04" db="EMBL/GenBank/DDBJ databases">
        <authorList>
            <consortium name="Genoscope - CEA"/>
            <person name="William W."/>
        </authorList>
    </citation>
    <scope>NUCLEOTIDE SEQUENCE [LARGE SCALE GENOMIC DNA]</scope>
</reference>
<proteinExistence type="predicted"/>
<protein>
    <submittedName>
        <fullName evidence="1">Uncharacterized protein</fullName>
    </submittedName>
</protein>
<sequence length="138" mass="15981">NCQNFKDKFYKSAIDVQTTFSTITLLITIMNVSKSEDTGLENKWSILYNETVEDSCKLQVVQRPEYLCCQYKVSINFLNVSCWTSQMSIWKTCTANIKLFKDSHWDANNTQMAVNTTIEKIYYTSECSFELTINESTS</sequence>
<gene>
    <name evidence="1" type="ORF">GSLYS_00006480001</name>
</gene>
<feature type="non-terminal residue" evidence="1">
    <location>
        <position position="1"/>
    </location>
</feature>
<evidence type="ECO:0000313" key="2">
    <source>
        <dbReference type="Proteomes" id="UP001497497"/>
    </source>
</evidence>
<comment type="caution">
    <text evidence="1">The sequence shown here is derived from an EMBL/GenBank/DDBJ whole genome shotgun (WGS) entry which is preliminary data.</text>
</comment>
<keyword evidence="2" id="KW-1185">Reference proteome</keyword>
<feature type="non-terminal residue" evidence="1">
    <location>
        <position position="138"/>
    </location>
</feature>